<evidence type="ECO:0000256" key="5">
    <source>
        <dbReference type="ARBA" id="ARBA00023163"/>
    </source>
</evidence>
<keyword evidence="6" id="KW-0539">Nucleus</keyword>
<organism evidence="10 11">
    <name type="scientific">Magnusiomyces paraingens</name>
    <dbReference type="NCBI Taxonomy" id="2606893"/>
    <lineage>
        <taxon>Eukaryota</taxon>
        <taxon>Fungi</taxon>
        <taxon>Dikarya</taxon>
        <taxon>Ascomycota</taxon>
        <taxon>Saccharomycotina</taxon>
        <taxon>Dipodascomycetes</taxon>
        <taxon>Dipodascales</taxon>
        <taxon>Dipodascaceae</taxon>
        <taxon>Magnusiomyces</taxon>
    </lineage>
</organism>
<dbReference type="RefSeq" id="XP_031854644.1">
    <property type="nucleotide sequence ID" value="XM_031998753.1"/>
</dbReference>
<gene>
    <name evidence="10" type="ORF">SAPINGB_P004038</name>
</gene>
<comment type="subcellular location">
    <subcellularLocation>
        <location evidence="1">Nucleus</location>
    </subcellularLocation>
</comment>
<sequence>MPEPDPHLVKEETKDTGVPPTHIYSFRDPSSDDSPVEASTDGVWESGLPILIDMGTYQTRAGYATQEGPASIFPTIYSKYRDRKVNRSYSLIGQNAYYDTNSRSGMRSPFDGAFVSNWDGVELILDYTFSRLGVKSEGRVDNPVVMTEMLGCPAAQRKNFNELFFEAYNVQSLTYGIDSLFSYHYNGGSNGVVISSAHESTHVIPVLKGKGMLPLAKRINWGGRQSATYMQNLLNLKYPYFPTKITQPQAMCLVRDYCYVSKNYAQELADFLKYDGLENRERVVQAPFTENVAPEKTAEELRQIEERRKESGRRLQEQAAKMRLEKLVEKENNLEYYRQLQTRVDEAPKKDTKKILDREGFKDQAALTRVMNDLQRAIRKARKEDVGEDDTPAEPPSFPLLDIPDDQLDAEQIKEKRKQRLLKANYDARMRAKEEKQRELERQAEEELKNAEWRERDLDGWIAHHREERGKLVDSIKEKQRLKAQLQDRKSLASQNRMKNIAALMSDSGRSKRRRGGGAQDDDADDNFGADDNDWAVYQDLGNDSSGEEEEGKQKEIKRLEALLLEHDPNFTAEDTREAELDWRKSVVHLFLHGPRAFDPDSIEQQHRVVLNVERIRVPEVLFQPSIAGVDQASVTEIVDDLLLRRLDSETREREASTLVLQDIFLTGGQAHFKNFDERLQTDLQCVLPTGAPLKVRRARDPMLDAWRGMALFATTADRSKVFFTREQYLEMGPHYVFEHGFGNEFF</sequence>
<accession>A0A5E8BSG5</accession>
<keyword evidence="3" id="KW-0805">Transcription regulation</keyword>
<dbReference type="GeneID" id="43582853"/>
<evidence type="ECO:0000256" key="1">
    <source>
        <dbReference type="ARBA" id="ARBA00004123"/>
    </source>
</evidence>
<dbReference type="AlphaFoldDB" id="A0A5E8BSG5"/>
<proteinExistence type="inferred from homology"/>
<evidence type="ECO:0000256" key="9">
    <source>
        <dbReference type="SAM" id="MobiDB-lite"/>
    </source>
</evidence>
<evidence type="ECO:0008006" key="12">
    <source>
        <dbReference type="Google" id="ProtNLM"/>
    </source>
</evidence>
<evidence type="ECO:0000256" key="4">
    <source>
        <dbReference type="ARBA" id="ARBA00023054"/>
    </source>
</evidence>
<protein>
    <recommendedName>
        <fullName evidence="12">Actin-related protein 5</fullName>
    </recommendedName>
</protein>
<feature type="region of interest" description="Disordered" evidence="9">
    <location>
        <begin position="503"/>
        <end position="555"/>
    </location>
</feature>
<evidence type="ECO:0000256" key="7">
    <source>
        <dbReference type="RuleBase" id="RU000487"/>
    </source>
</evidence>
<dbReference type="EMBL" id="CABVLU010000003">
    <property type="protein sequence ID" value="VVT54363.1"/>
    <property type="molecule type" value="Genomic_DNA"/>
</dbReference>
<keyword evidence="11" id="KW-1185">Reference proteome</keyword>
<evidence type="ECO:0000256" key="6">
    <source>
        <dbReference type="ARBA" id="ARBA00023242"/>
    </source>
</evidence>
<dbReference type="SMART" id="SM00268">
    <property type="entry name" value="ACTIN"/>
    <property type="match status" value="1"/>
</dbReference>
<name>A0A5E8BSG5_9ASCO</name>
<dbReference type="Pfam" id="PF00022">
    <property type="entry name" value="Actin"/>
    <property type="match status" value="2"/>
</dbReference>
<dbReference type="Gene3D" id="3.30.420.40">
    <property type="match status" value="4"/>
</dbReference>
<dbReference type="SUPFAM" id="SSF53067">
    <property type="entry name" value="Actin-like ATPase domain"/>
    <property type="match status" value="2"/>
</dbReference>
<dbReference type="PANTHER" id="PTHR11937">
    <property type="entry name" value="ACTIN"/>
    <property type="match status" value="1"/>
</dbReference>
<keyword evidence="2" id="KW-0227">DNA damage</keyword>
<dbReference type="InterPro" id="IPR043129">
    <property type="entry name" value="ATPase_NBD"/>
</dbReference>
<dbReference type="GO" id="GO:0005634">
    <property type="term" value="C:nucleus"/>
    <property type="evidence" value="ECO:0007669"/>
    <property type="project" value="UniProtKB-SubCell"/>
</dbReference>
<comment type="similarity">
    <text evidence="7">Belongs to the actin family.</text>
</comment>
<dbReference type="Gene3D" id="3.90.640.10">
    <property type="entry name" value="Actin, Chain A, domain 4"/>
    <property type="match status" value="2"/>
</dbReference>
<dbReference type="InterPro" id="IPR004000">
    <property type="entry name" value="Actin"/>
</dbReference>
<dbReference type="FunFam" id="3.30.420.40:FF:000058">
    <property type="entry name" value="Putative actin-related protein 5"/>
    <property type="match status" value="1"/>
</dbReference>
<feature type="compositionally biased region" description="Basic and acidic residues" evidence="9">
    <location>
        <begin position="1"/>
        <end position="15"/>
    </location>
</feature>
<dbReference type="CDD" id="cd10211">
    <property type="entry name" value="ASKHA_NBD_Arp5"/>
    <property type="match status" value="1"/>
</dbReference>
<evidence type="ECO:0000256" key="2">
    <source>
        <dbReference type="ARBA" id="ARBA00022763"/>
    </source>
</evidence>
<evidence type="ECO:0000313" key="11">
    <source>
        <dbReference type="Proteomes" id="UP000398389"/>
    </source>
</evidence>
<dbReference type="Proteomes" id="UP000398389">
    <property type="component" value="Unassembled WGS sequence"/>
</dbReference>
<keyword evidence="4 8" id="KW-0175">Coiled coil</keyword>
<feature type="coiled-coil region" evidence="8">
    <location>
        <begin position="423"/>
        <end position="496"/>
    </location>
</feature>
<dbReference type="GO" id="GO:0006974">
    <property type="term" value="P:DNA damage response"/>
    <property type="evidence" value="ECO:0007669"/>
    <property type="project" value="UniProtKB-KW"/>
</dbReference>
<feature type="region of interest" description="Disordered" evidence="9">
    <location>
        <begin position="381"/>
        <end position="402"/>
    </location>
</feature>
<keyword evidence="5" id="KW-0804">Transcription</keyword>
<feature type="region of interest" description="Disordered" evidence="9">
    <location>
        <begin position="1"/>
        <end position="40"/>
    </location>
</feature>
<evidence type="ECO:0000256" key="8">
    <source>
        <dbReference type="SAM" id="Coils"/>
    </source>
</evidence>
<evidence type="ECO:0000313" key="10">
    <source>
        <dbReference type="EMBL" id="VVT54363.1"/>
    </source>
</evidence>
<dbReference type="FunFam" id="3.30.420.40:FF:000122">
    <property type="entry name" value="ARP5 actin-related protein 5 homolog"/>
    <property type="match status" value="1"/>
</dbReference>
<evidence type="ECO:0000256" key="3">
    <source>
        <dbReference type="ARBA" id="ARBA00023015"/>
    </source>
</evidence>
<dbReference type="OrthoDB" id="7340501at2759"/>
<feature type="compositionally biased region" description="Acidic residues" evidence="9">
    <location>
        <begin position="520"/>
        <end position="534"/>
    </location>
</feature>
<reference evidence="10 11" key="1">
    <citation type="submission" date="2019-09" db="EMBL/GenBank/DDBJ databases">
        <authorList>
            <person name="Brejova B."/>
        </authorList>
    </citation>
    <scope>NUCLEOTIDE SEQUENCE [LARGE SCALE GENOMIC DNA]</scope>
</reference>